<dbReference type="PANTHER" id="PTHR35333">
    <property type="entry name" value="BETA-LACTAMASE"/>
    <property type="match status" value="1"/>
</dbReference>
<dbReference type="RefSeq" id="WP_067371301.1">
    <property type="nucleotide sequence ID" value="NZ_JBIUBN010000006.1"/>
</dbReference>
<dbReference type="AlphaFoldDB" id="A0A136PLD8"/>
<keyword evidence="2" id="KW-0378">Hydrolase</keyword>
<comment type="caution">
    <text evidence="2">The sequence shown here is derived from an EMBL/GenBank/DDBJ whole genome shotgun (WGS) entry which is preliminary data.</text>
</comment>
<dbReference type="GO" id="GO:0030655">
    <property type="term" value="P:beta-lactam antibiotic catabolic process"/>
    <property type="evidence" value="ECO:0007669"/>
    <property type="project" value="InterPro"/>
</dbReference>
<dbReference type="PANTHER" id="PTHR35333:SF5">
    <property type="entry name" value="CONSERVED LIPOPROTEIN LPQF-RELATED"/>
    <property type="match status" value="1"/>
</dbReference>
<evidence type="ECO:0000313" key="3">
    <source>
        <dbReference type="Proteomes" id="UP000070620"/>
    </source>
</evidence>
<dbReference type="InterPro" id="IPR045155">
    <property type="entry name" value="Beta-lactam_cat"/>
</dbReference>
<dbReference type="GO" id="GO:0008800">
    <property type="term" value="F:beta-lactamase activity"/>
    <property type="evidence" value="ECO:0007669"/>
    <property type="project" value="InterPro"/>
</dbReference>
<dbReference type="InterPro" id="IPR000871">
    <property type="entry name" value="Beta-lactam_class-A"/>
</dbReference>
<organism evidence="2 3">
    <name type="scientific">Micromonospora rosaria</name>
    <dbReference type="NCBI Taxonomy" id="47874"/>
    <lineage>
        <taxon>Bacteria</taxon>
        <taxon>Bacillati</taxon>
        <taxon>Actinomycetota</taxon>
        <taxon>Actinomycetes</taxon>
        <taxon>Micromonosporales</taxon>
        <taxon>Micromonosporaceae</taxon>
        <taxon>Micromonospora</taxon>
    </lineage>
</organism>
<dbReference type="Gene3D" id="3.40.710.10">
    <property type="entry name" value="DD-peptidase/beta-lactamase superfamily"/>
    <property type="match status" value="1"/>
</dbReference>
<proteinExistence type="predicted"/>
<accession>A0A136PLD8</accession>
<reference evidence="2 3" key="1">
    <citation type="submission" date="2016-01" db="EMBL/GenBank/DDBJ databases">
        <title>Whole genome sequence and analysis of Micromonospora rosaria DSM 803, which can produce antibacterial substance rosamicin.</title>
        <authorList>
            <person name="Yang H."/>
            <person name="He X."/>
            <person name="Zhu D."/>
        </authorList>
    </citation>
    <scope>NUCLEOTIDE SEQUENCE [LARGE SCALE GENOMIC DNA]</scope>
    <source>
        <strain evidence="2 3">DSM 803</strain>
    </source>
</reference>
<dbReference type="EMBL" id="LRQV01000126">
    <property type="protein sequence ID" value="KXK59204.1"/>
    <property type="molecule type" value="Genomic_DNA"/>
</dbReference>
<protein>
    <submittedName>
        <fullName evidence="2">Serine hydrolase</fullName>
    </submittedName>
</protein>
<dbReference type="GO" id="GO:0046677">
    <property type="term" value="P:response to antibiotic"/>
    <property type="evidence" value="ECO:0007669"/>
    <property type="project" value="InterPro"/>
</dbReference>
<dbReference type="OrthoDB" id="9775096at2"/>
<keyword evidence="3" id="KW-1185">Reference proteome</keyword>
<dbReference type="InterPro" id="IPR012338">
    <property type="entry name" value="Beta-lactam/transpept-like"/>
</dbReference>
<dbReference type="Proteomes" id="UP000070620">
    <property type="component" value="Unassembled WGS sequence"/>
</dbReference>
<dbReference type="Pfam" id="PF13354">
    <property type="entry name" value="Beta-lactamase2"/>
    <property type="match status" value="1"/>
</dbReference>
<feature type="domain" description="Beta-lactamase class A catalytic" evidence="1">
    <location>
        <begin position="34"/>
        <end position="270"/>
    </location>
</feature>
<name>A0A136PLD8_9ACTN</name>
<sequence>MTGAPPPGGAPPRPPDWAALDRRLDAVPGTVSAYVGRLDATPAWARHPDATHYAASTMKIAVLAALHRAADPDRAPATTPLDLDAPVPVVNDFASARPGAPRFTCARTFDNDDAVWQRLGDRASLRWLAERMIVRSSNLATNIVLAHVGLPAVDRVWTAAGARHSVTGRGIEDFAAREAGTTNLVTAADLAALLDALATGATRPGPLAAPAACAAMLDVLAAQEHRDDLAAGLPDGTRIAHKSGWVRGIRHGAGVVYPTDAPPYLVVVCTTVDPAASRDVDACALVAEVSAAAWAARHHLP</sequence>
<evidence type="ECO:0000259" key="1">
    <source>
        <dbReference type="Pfam" id="PF13354"/>
    </source>
</evidence>
<gene>
    <name evidence="2" type="ORF">AWW66_25570</name>
</gene>
<evidence type="ECO:0000313" key="2">
    <source>
        <dbReference type="EMBL" id="KXK59204.1"/>
    </source>
</evidence>
<dbReference type="SUPFAM" id="SSF56601">
    <property type="entry name" value="beta-lactamase/transpeptidase-like"/>
    <property type="match status" value="1"/>
</dbReference>